<evidence type="ECO:0000313" key="2">
    <source>
        <dbReference type="Proteomes" id="UP000190961"/>
    </source>
</evidence>
<dbReference type="AlphaFoldDB" id="A0A1T5M269"/>
<gene>
    <name evidence="1" type="ORF">SAMN05660236_4138</name>
</gene>
<protein>
    <submittedName>
        <fullName evidence="1">Uncharacterized protein</fullName>
    </submittedName>
</protein>
<evidence type="ECO:0000313" key="1">
    <source>
        <dbReference type="EMBL" id="SKC82296.1"/>
    </source>
</evidence>
<keyword evidence="2" id="KW-1185">Reference proteome</keyword>
<proteinExistence type="predicted"/>
<dbReference type="EMBL" id="FUZU01000003">
    <property type="protein sequence ID" value="SKC82296.1"/>
    <property type="molecule type" value="Genomic_DNA"/>
</dbReference>
<name>A0A1T5M269_9BACT</name>
<organism evidence="1 2">
    <name type="scientific">Ohtaekwangia koreensis</name>
    <dbReference type="NCBI Taxonomy" id="688867"/>
    <lineage>
        <taxon>Bacteria</taxon>
        <taxon>Pseudomonadati</taxon>
        <taxon>Bacteroidota</taxon>
        <taxon>Cytophagia</taxon>
        <taxon>Cytophagales</taxon>
        <taxon>Fulvivirgaceae</taxon>
        <taxon>Ohtaekwangia</taxon>
    </lineage>
</organism>
<accession>A0A1T5M269</accession>
<dbReference type="RefSeq" id="WP_079688692.1">
    <property type="nucleotide sequence ID" value="NZ_FUZU01000003.1"/>
</dbReference>
<sequence length="61" mass="7050">MEKVIYSSELKEQLQLVAKATQELTKEDSCKSLEQFLAEISFIQYLLDELKEKSPAANDQR</sequence>
<reference evidence="1 2" key="1">
    <citation type="submission" date="2017-02" db="EMBL/GenBank/DDBJ databases">
        <authorList>
            <person name="Peterson S.W."/>
        </authorList>
    </citation>
    <scope>NUCLEOTIDE SEQUENCE [LARGE SCALE GENOMIC DNA]</scope>
    <source>
        <strain evidence="1 2">DSM 25262</strain>
    </source>
</reference>
<dbReference type="Proteomes" id="UP000190961">
    <property type="component" value="Unassembled WGS sequence"/>
</dbReference>